<dbReference type="InterPro" id="IPR000400">
    <property type="entry name" value="Glyco_hydro_46"/>
</dbReference>
<dbReference type="Gene3D" id="3.30.386.10">
    <property type="entry name" value="Chitosanase, subunit A, domain 2"/>
    <property type="match status" value="1"/>
</dbReference>
<dbReference type="InterPro" id="IPR023346">
    <property type="entry name" value="Lysozyme-like_dom_sf"/>
</dbReference>
<proteinExistence type="predicted"/>
<dbReference type="InterPro" id="IPR023099">
    <property type="entry name" value="Glyco_hydro_46_N"/>
</dbReference>
<name>A0ABR2X1B0_9FUNG</name>
<evidence type="ECO:0000256" key="1">
    <source>
        <dbReference type="SAM" id="MobiDB-lite"/>
    </source>
</evidence>
<reference evidence="3 4" key="1">
    <citation type="submission" date="2023-04" db="EMBL/GenBank/DDBJ databases">
        <title>Genome of Basidiobolus ranarum AG-B5.</title>
        <authorList>
            <person name="Stajich J.E."/>
            <person name="Carter-House D."/>
            <person name="Gryganskyi A."/>
        </authorList>
    </citation>
    <scope>NUCLEOTIDE SEQUENCE [LARGE SCALE GENOMIC DNA]</scope>
    <source>
        <strain evidence="3 4">AG-B5</strain>
    </source>
</reference>
<dbReference type="Pfam" id="PF01374">
    <property type="entry name" value="Glyco_hydro_46"/>
    <property type="match status" value="1"/>
</dbReference>
<gene>
    <name evidence="3" type="ORF">K7432_002564</name>
</gene>
<feature type="signal peptide" evidence="2">
    <location>
        <begin position="1"/>
        <end position="23"/>
    </location>
</feature>
<comment type="caution">
    <text evidence="3">The sequence shown here is derived from an EMBL/GenBank/DDBJ whole genome shotgun (WGS) entry which is preliminary data.</text>
</comment>
<dbReference type="SUPFAM" id="SSF53955">
    <property type="entry name" value="Lysozyme-like"/>
    <property type="match status" value="1"/>
</dbReference>
<feature type="compositionally biased region" description="Basic residues" evidence="1">
    <location>
        <begin position="330"/>
        <end position="339"/>
    </location>
</feature>
<organism evidence="3 4">
    <name type="scientific">Basidiobolus ranarum</name>
    <dbReference type="NCBI Taxonomy" id="34480"/>
    <lineage>
        <taxon>Eukaryota</taxon>
        <taxon>Fungi</taxon>
        <taxon>Fungi incertae sedis</taxon>
        <taxon>Zoopagomycota</taxon>
        <taxon>Entomophthoromycotina</taxon>
        <taxon>Basidiobolomycetes</taxon>
        <taxon>Basidiobolales</taxon>
        <taxon>Basidiobolaceae</taxon>
        <taxon>Basidiobolus</taxon>
    </lineage>
</organism>
<sequence>MKNILFRILLIASIGILKTKSEALEYCVGEYSKNHKECPLYRAKSTNCEEHANMPVTGNFIPFNHSINTLIFTITNVFEYGTTTYDYESCVDLNDSRGYTCGLVGFTTGTGDVFTVINRYLQINPNSELKTYYVPLKELADPRECGGPEVDPKKLSGFPEAWRRVACTDSKFKRVQEAVTNEMYFEPAMKLAESYKVLSPLGKSIFYDTAVQHGYDKDDGISLRSIIKMVRAEPTKAQTELTFLKRFLHFRKRILCCRMDDIWPESANRVSDLEFLLSTGNLKLSTPVVLPSYNDIKINGDEITDQPCSASNSTIMSAKPAKVKETPGKPTRRSILHRP</sequence>
<keyword evidence="2" id="KW-0732">Signal</keyword>
<evidence type="ECO:0000313" key="3">
    <source>
        <dbReference type="EMBL" id="KAK9767549.1"/>
    </source>
</evidence>
<evidence type="ECO:0008006" key="5">
    <source>
        <dbReference type="Google" id="ProtNLM"/>
    </source>
</evidence>
<feature type="chain" id="PRO_5045994327" description="Chitosanase" evidence="2">
    <location>
        <begin position="24"/>
        <end position="339"/>
    </location>
</feature>
<dbReference type="Proteomes" id="UP001479436">
    <property type="component" value="Unassembled WGS sequence"/>
</dbReference>
<evidence type="ECO:0000313" key="4">
    <source>
        <dbReference type="Proteomes" id="UP001479436"/>
    </source>
</evidence>
<dbReference type="EMBL" id="JASJQH010000070">
    <property type="protein sequence ID" value="KAK9767549.1"/>
    <property type="molecule type" value="Genomic_DNA"/>
</dbReference>
<dbReference type="Gene3D" id="1.20.141.10">
    <property type="entry name" value="Chitosanase, subunit A, domain 1"/>
    <property type="match status" value="1"/>
</dbReference>
<feature type="region of interest" description="Disordered" evidence="1">
    <location>
        <begin position="310"/>
        <end position="339"/>
    </location>
</feature>
<keyword evidence="4" id="KW-1185">Reference proteome</keyword>
<dbReference type="CDD" id="cd00978">
    <property type="entry name" value="chitosanase_GH46"/>
    <property type="match status" value="1"/>
</dbReference>
<accession>A0ABR2X1B0</accession>
<evidence type="ECO:0000256" key="2">
    <source>
        <dbReference type="SAM" id="SignalP"/>
    </source>
</evidence>
<protein>
    <recommendedName>
        <fullName evidence="5">Chitosanase</fullName>
    </recommendedName>
</protein>